<keyword evidence="3" id="KW-1185">Reference proteome</keyword>
<sequence length="120" mass="13015">MASVTRLPHFCGDPDNISLVGQSAGAASRILPLASKVPLFKRLACLGGQFLALRALPAEAHEDIYTRAVQRFGLGDLSPLERARRLASLSRQELLDISFLPSCPIIDGKVCTAVPSFWRL</sequence>
<evidence type="ECO:0000313" key="3">
    <source>
        <dbReference type="Proteomes" id="UP001610563"/>
    </source>
</evidence>
<dbReference type="EMBL" id="JBFTWV010000075">
    <property type="protein sequence ID" value="KAL2788741.1"/>
    <property type="molecule type" value="Genomic_DNA"/>
</dbReference>
<protein>
    <recommendedName>
        <fullName evidence="1">Carboxylesterase type B domain-containing protein</fullName>
    </recommendedName>
</protein>
<dbReference type="Proteomes" id="UP001610563">
    <property type="component" value="Unassembled WGS sequence"/>
</dbReference>
<dbReference type="SUPFAM" id="SSF53474">
    <property type="entry name" value="alpha/beta-Hydrolases"/>
    <property type="match status" value="1"/>
</dbReference>
<proteinExistence type="predicted"/>
<accession>A0ABR4FZT3</accession>
<dbReference type="Gene3D" id="3.40.50.1820">
    <property type="entry name" value="alpha/beta hydrolase"/>
    <property type="match status" value="1"/>
</dbReference>
<dbReference type="InterPro" id="IPR002018">
    <property type="entry name" value="CarbesteraseB"/>
</dbReference>
<dbReference type="InterPro" id="IPR029058">
    <property type="entry name" value="AB_hydrolase_fold"/>
</dbReference>
<gene>
    <name evidence="2" type="ORF">BJX66DRAFT_340027</name>
</gene>
<feature type="domain" description="Carboxylesterase type B" evidence="1">
    <location>
        <begin position="8"/>
        <end position="111"/>
    </location>
</feature>
<comment type="caution">
    <text evidence="2">The sequence shown here is derived from an EMBL/GenBank/DDBJ whole genome shotgun (WGS) entry which is preliminary data.</text>
</comment>
<reference evidence="2 3" key="1">
    <citation type="submission" date="2024-07" db="EMBL/GenBank/DDBJ databases">
        <title>Section-level genome sequencing and comparative genomics of Aspergillus sections Usti and Cavernicolus.</title>
        <authorList>
            <consortium name="Lawrence Berkeley National Laboratory"/>
            <person name="Nybo J.L."/>
            <person name="Vesth T.C."/>
            <person name="Theobald S."/>
            <person name="Frisvad J.C."/>
            <person name="Larsen T.O."/>
            <person name="Kjaerboelling I."/>
            <person name="Rothschild-Mancinelli K."/>
            <person name="Lyhne E.K."/>
            <person name="Kogle M.E."/>
            <person name="Barry K."/>
            <person name="Clum A."/>
            <person name="Na H."/>
            <person name="Ledsgaard L."/>
            <person name="Lin J."/>
            <person name="Lipzen A."/>
            <person name="Kuo A."/>
            <person name="Riley R."/>
            <person name="Mondo S."/>
            <person name="Labutti K."/>
            <person name="Haridas S."/>
            <person name="Pangalinan J."/>
            <person name="Salamov A.A."/>
            <person name="Simmons B.A."/>
            <person name="Magnuson J.K."/>
            <person name="Chen J."/>
            <person name="Drula E."/>
            <person name="Henrissat B."/>
            <person name="Wiebenga A."/>
            <person name="Lubbers R.J."/>
            <person name="Gomes A.C."/>
            <person name="Makela M.R."/>
            <person name="Stajich J."/>
            <person name="Grigoriev I.V."/>
            <person name="Mortensen U.H."/>
            <person name="De Vries R.P."/>
            <person name="Baker S.E."/>
            <person name="Andersen M.R."/>
        </authorList>
    </citation>
    <scope>NUCLEOTIDE SEQUENCE [LARGE SCALE GENOMIC DNA]</scope>
    <source>
        <strain evidence="2 3">CBS 209.92</strain>
    </source>
</reference>
<evidence type="ECO:0000259" key="1">
    <source>
        <dbReference type="Pfam" id="PF00135"/>
    </source>
</evidence>
<dbReference type="Pfam" id="PF00135">
    <property type="entry name" value="COesterase"/>
    <property type="match status" value="1"/>
</dbReference>
<name>A0ABR4FZT3_9EURO</name>
<evidence type="ECO:0000313" key="2">
    <source>
        <dbReference type="EMBL" id="KAL2788741.1"/>
    </source>
</evidence>
<organism evidence="2 3">
    <name type="scientific">Aspergillus keveii</name>
    <dbReference type="NCBI Taxonomy" id="714993"/>
    <lineage>
        <taxon>Eukaryota</taxon>
        <taxon>Fungi</taxon>
        <taxon>Dikarya</taxon>
        <taxon>Ascomycota</taxon>
        <taxon>Pezizomycotina</taxon>
        <taxon>Eurotiomycetes</taxon>
        <taxon>Eurotiomycetidae</taxon>
        <taxon>Eurotiales</taxon>
        <taxon>Aspergillaceae</taxon>
        <taxon>Aspergillus</taxon>
        <taxon>Aspergillus subgen. Nidulantes</taxon>
    </lineage>
</organism>